<dbReference type="Proteomes" id="UP000324897">
    <property type="component" value="Chromosome 4"/>
</dbReference>
<evidence type="ECO:0000256" key="2">
    <source>
        <dbReference type="ARBA" id="ARBA00007635"/>
    </source>
</evidence>
<dbReference type="InterPro" id="IPR030184">
    <property type="entry name" value="WAT1-related"/>
</dbReference>
<dbReference type="InterPro" id="IPR000620">
    <property type="entry name" value="EamA_dom"/>
</dbReference>
<keyword evidence="5 6" id="KW-0472">Membrane</keyword>
<keyword evidence="9" id="KW-1185">Reference proteome</keyword>
<feature type="transmembrane region" description="Helical" evidence="6">
    <location>
        <begin position="152"/>
        <end position="169"/>
    </location>
</feature>
<dbReference type="EMBL" id="RWGY01000007">
    <property type="protein sequence ID" value="TVU37564.1"/>
    <property type="molecule type" value="Genomic_DNA"/>
</dbReference>
<comment type="similarity">
    <text evidence="2 6">Belongs to the drug/metabolite transporter (DMT) superfamily. Plant drug/metabolite exporter (P-DME) (TC 2.A.7.4) family.</text>
</comment>
<feature type="transmembrane region" description="Helical" evidence="6">
    <location>
        <begin position="249"/>
        <end position="267"/>
    </location>
</feature>
<evidence type="ECO:0000256" key="6">
    <source>
        <dbReference type="RuleBase" id="RU363077"/>
    </source>
</evidence>
<feature type="transmembrane region" description="Helical" evidence="6">
    <location>
        <begin position="107"/>
        <end position="131"/>
    </location>
</feature>
<proteinExistence type="inferred from homology"/>
<evidence type="ECO:0000256" key="3">
    <source>
        <dbReference type="ARBA" id="ARBA00022692"/>
    </source>
</evidence>
<evidence type="ECO:0000256" key="1">
    <source>
        <dbReference type="ARBA" id="ARBA00004141"/>
    </source>
</evidence>
<dbReference type="OrthoDB" id="670984at2759"/>
<feature type="non-terminal residue" evidence="8">
    <location>
        <position position="1"/>
    </location>
</feature>
<dbReference type="GO" id="GO:0022857">
    <property type="term" value="F:transmembrane transporter activity"/>
    <property type="evidence" value="ECO:0007669"/>
    <property type="project" value="InterPro"/>
</dbReference>
<dbReference type="Gramene" id="TVU37564">
    <property type="protein sequence ID" value="TVU37564"/>
    <property type="gene ID" value="EJB05_10886"/>
</dbReference>
<sequence length="282" mass="31071">MEMDMGAERKAEAALRWKAPAAMVLVQLFMAGMILLSKVAIGGGMFIFALLAYRSFFGAVVIFPFALVFERGKWKEMDGRACGWICFNGFIGMESVGFGTMTGWLKIGGVLLSVGGTMIISMYKGNVLHLWTSIMHHHKDGHIEVANHQLRGTIFLMGSTITFACWYLIQSKVLKVYPYKYWSSMMTCLVGGLQTLLFGIVLRRDRSAWKLGWDLQLATIVYSGALATAGKYSLNSWAVAKRGPAYPPMFSPLSVVFTVALGSIFIGDDITSIASASDQKLR</sequence>
<evidence type="ECO:0000313" key="9">
    <source>
        <dbReference type="Proteomes" id="UP000324897"/>
    </source>
</evidence>
<name>A0A5J9VQ66_9POAL</name>
<keyword evidence="3 6" id="KW-0812">Transmembrane</keyword>
<feature type="domain" description="EamA" evidence="7">
    <location>
        <begin position="151"/>
        <end position="272"/>
    </location>
</feature>
<feature type="transmembrane region" description="Helical" evidence="6">
    <location>
        <begin position="211"/>
        <end position="229"/>
    </location>
</feature>
<evidence type="ECO:0000256" key="5">
    <source>
        <dbReference type="ARBA" id="ARBA00023136"/>
    </source>
</evidence>
<keyword evidence="4 6" id="KW-1133">Transmembrane helix</keyword>
<dbReference type="Pfam" id="PF00892">
    <property type="entry name" value="EamA"/>
    <property type="match status" value="1"/>
</dbReference>
<feature type="transmembrane region" description="Helical" evidence="6">
    <location>
        <begin position="47"/>
        <end position="69"/>
    </location>
</feature>
<feature type="transmembrane region" description="Helical" evidence="6">
    <location>
        <begin position="81"/>
        <end position="101"/>
    </location>
</feature>
<feature type="transmembrane region" description="Helical" evidence="6">
    <location>
        <begin position="181"/>
        <end position="202"/>
    </location>
</feature>
<evidence type="ECO:0000313" key="8">
    <source>
        <dbReference type="EMBL" id="TVU37564.1"/>
    </source>
</evidence>
<evidence type="ECO:0000256" key="4">
    <source>
        <dbReference type="ARBA" id="ARBA00022989"/>
    </source>
</evidence>
<organism evidence="8 9">
    <name type="scientific">Eragrostis curvula</name>
    <name type="common">weeping love grass</name>
    <dbReference type="NCBI Taxonomy" id="38414"/>
    <lineage>
        <taxon>Eukaryota</taxon>
        <taxon>Viridiplantae</taxon>
        <taxon>Streptophyta</taxon>
        <taxon>Embryophyta</taxon>
        <taxon>Tracheophyta</taxon>
        <taxon>Spermatophyta</taxon>
        <taxon>Magnoliopsida</taxon>
        <taxon>Liliopsida</taxon>
        <taxon>Poales</taxon>
        <taxon>Poaceae</taxon>
        <taxon>PACMAD clade</taxon>
        <taxon>Chloridoideae</taxon>
        <taxon>Eragrostideae</taxon>
        <taxon>Eragrostidinae</taxon>
        <taxon>Eragrostis</taxon>
    </lineage>
</organism>
<dbReference type="GO" id="GO:0016020">
    <property type="term" value="C:membrane"/>
    <property type="evidence" value="ECO:0007669"/>
    <property type="project" value="UniProtKB-SubCell"/>
</dbReference>
<reference evidence="8 9" key="1">
    <citation type="journal article" date="2019" name="Sci. Rep.">
        <title>A high-quality genome of Eragrostis curvula grass provides insights into Poaceae evolution and supports new strategies to enhance forage quality.</title>
        <authorList>
            <person name="Carballo J."/>
            <person name="Santos B.A.C.M."/>
            <person name="Zappacosta D."/>
            <person name="Garbus I."/>
            <person name="Selva J.P."/>
            <person name="Gallo C.A."/>
            <person name="Diaz A."/>
            <person name="Albertini E."/>
            <person name="Caccamo M."/>
            <person name="Echenique V."/>
        </authorList>
    </citation>
    <scope>NUCLEOTIDE SEQUENCE [LARGE SCALE GENOMIC DNA]</scope>
    <source>
        <strain evidence="9">cv. Victoria</strain>
        <tissue evidence="8">Leaf</tissue>
    </source>
</reference>
<gene>
    <name evidence="8" type="ORF">EJB05_10886</name>
</gene>
<evidence type="ECO:0000259" key="7">
    <source>
        <dbReference type="Pfam" id="PF00892"/>
    </source>
</evidence>
<comment type="subcellular location">
    <subcellularLocation>
        <location evidence="1 6">Membrane</location>
        <topology evidence="1 6">Multi-pass membrane protein</topology>
    </subcellularLocation>
</comment>
<accession>A0A5J9VQ66</accession>
<feature type="transmembrane region" description="Helical" evidence="6">
    <location>
        <begin position="21"/>
        <end position="41"/>
    </location>
</feature>
<comment type="caution">
    <text evidence="8">The sequence shown here is derived from an EMBL/GenBank/DDBJ whole genome shotgun (WGS) entry which is preliminary data.</text>
</comment>
<protein>
    <recommendedName>
        <fullName evidence="6">WAT1-related protein</fullName>
    </recommendedName>
</protein>
<dbReference type="AlphaFoldDB" id="A0A5J9VQ66"/>
<dbReference type="PANTHER" id="PTHR31218">
    <property type="entry name" value="WAT1-RELATED PROTEIN"/>
    <property type="match status" value="1"/>
</dbReference>